<dbReference type="InterPro" id="IPR036034">
    <property type="entry name" value="PDZ_sf"/>
</dbReference>
<accession>A0A1X0NQ38</accession>
<feature type="compositionally biased region" description="Low complexity" evidence="2">
    <location>
        <begin position="171"/>
        <end position="183"/>
    </location>
</feature>
<dbReference type="AlphaFoldDB" id="A0A1X0NQ38"/>
<feature type="region of interest" description="Disordered" evidence="2">
    <location>
        <begin position="407"/>
        <end position="432"/>
    </location>
</feature>
<protein>
    <recommendedName>
        <fullName evidence="5">PDZ domain-containing protein</fullName>
    </recommendedName>
</protein>
<evidence type="ECO:0000313" key="3">
    <source>
        <dbReference type="EMBL" id="ORC86825.1"/>
    </source>
</evidence>
<dbReference type="VEuPathDB" id="TriTrypDB:TM35_000251210"/>
<dbReference type="Proteomes" id="UP000192257">
    <property type="component" value="Unassembled WGS sequence"/>
</dbReference>
<proteinExistence type="predicted"/>
<dbReference type="OrthoDB" id="267448at2759"/>
<feature type="coiled-coil region" evidence="1">
    <location>
        <begin position="94"/>
        <end position="140"/>
    </location>
</feature>
<dbReference type="GeneID" id="39987492"/>
<reference evidence="3 4" key="1">
    <citation type="submission" date="2017-03" db="EMBL/GenBank/DDBJ databases">
        <title>An alternative strategy for trypanosome survival in the mammalian bloodstream revealed through genome and transcriptome analysis of the ubiquitous bovine parasite Trypanosoma (Megatrypanum) theileri.</title>
        <authorList>
            <person name="Kelly S."/>
            <person name="Ivens A."/>
            <person name="Mott A."/>
            <person name="O'Neill E."/>
            <person name="Emms D."/>
            <person name="Macleod O."/>
            <person name="Voorheis P."/>
            <person name="Matthews J."/>
            <person name="Matthews K."/>
            <person name="Carrington M."/>
        </authorList>
    </citation>
    <scope>NUCLEOTIDE SEQUENCE [LARGE SCALE GENOMIC DNA]</scope>
    <source>
        <strain evidence="3">Edinburgh</strain>
    </source>
</reference>
<dbReference type="RefSeq" id="XP_028880891.1">
    <property type="nucleotide sequence ID" value="XM_029027712.1"/>
</dbReference>
<evidence type="ECO:0000256" key="2">
    <source>
        <dbReference type="SAM" id="MobiDB-lite"/>
    </source>
</evidence>
<feature type="region of interest" description="Disordered" evidence="2">
    <location>
        <begin position="171"/>
        <end position="198"/>
    </location>
</feature>
<feature type="region of interest" description="Disordered" evidence="2">
    <location>
        <begin position="50"/>
        <end position="70"/>
    </location>
</feature>
<keyword evidence="4" id="KW-1185">Reference proteome</keyword>
<name>A0A1X0NQ38_9TRYP</name>
<gene>
    <name evidence="3" type="ORF">TM35_000251210</name>
</gene>
<dbReference type="SUPFAM" id="SSF50156">
    <property type="entry name" value="PDZ domain-like"/>
    <property type="match status" value="1"/>
</dbReference>
<feature type="compositionally biased region" description="Basic and acidic residues" evidence="2">
    <location>
        <begin position="1"/>
        <end position="14"/>
    </location>
</feature>
<dbReference type="EMBL" id="NBCO01000025">
    <property type="protein sequence ID" value="ORC86825.1"/>
    <property type="molecule type" value="Genomic_DNA"/>
</dbReference>
<evidence type="ECO:0008006" key="5">
    <source>
        <dbReference type="Google" id="ProtNLM"/>
    </source>
</evidence>
<keyword evidence="1" id="KW-0175">Coiled coil</keyword>
<organism evidence="3 4">
    <name type="scientific">Trypanosoma theileri</name>
    <dbReference type="NCBI Taxonomy" id="67003"/>
    <lineage>
        <taxon>Eukaryota</taxon>
        <taxon>Discoba</taxon>
        <taxon>Euglenozoa</taxon>
        <taxon>Kinetoplastea</taxon>
        <taxon>Metakinetoplastina</taxon>
        <taxon>Trypanosomatida</taxon>
        <taxon>Trypanosomatidae</taxon>
        <taxon>Trypanosoma</taxon>
    </lineage>
</organism>
<evidence type="ECO:0000313" key="4">
    <source>
        <dbReference type="Proteomes" id="UP000192257"/>
    </source>
</evidence>
<feature type="compositionally biased region" description="Polar residues" evidence="2">
    <location>
        <begin position="50"/>
        <end position="60"/>
    </location>
</feature>
<feature type="compositionally biased region" description="Polar residues" evidence="2">
    <location>
        <begin position="188"/>
        <end position="198"/>
    </location>
</feature>
<comment type="caution">
    <text evidence="3">The sequence shown here is derived from an EMBL/GenBank/DDBJ whole genome shotgun (WGS) entry which is preliminary data.</text>
</comment>
<dbReference type="Gene3D" id="2.30.42.10">
    <property type="match status" value="1"/>
</dbReference>
<feature type="region of interest" description="Disordered" evidence="2">
    <location>
        <begin position="1"/>
        <end position="20"/>
    </location>
</feature>
<evidence type="ECO:0000256" key="1">
    <source>
        <dbReference type="SAM" id="Coils"/>
    </source>
</evidence>
<sequence>MEGDVDKTMKRSEEGGLTPSTTFISTAEFYESLRAFTTRSEVQLMIETTLNSKQQGNGKTLSKEASSHDMTQLNEKHLQQIVSEEVKQQVGNVVRDVYADIMQQQEEVSSLQREHIMNALREVEQRVNVLQREVNELSHKYRNTYKLLTQLCCAIEGATDDMIIFNDNDNNNSSSSRCSSDSSHIGKSASQTKNVEGTQQHSRLLDALLQALENNQLDEVRVLVAASLSPFVAVATQEQQQQQRDKKENNERNQVDMMMDSHHMVSSHVNTVLTPHGESLSQESSISHLLANITPRNQFNRIKSIATTEKLSNAYINKNKNGMVSPRSLTARVNTQEVVLHPYASVPTLSHQRGIENMNENYPNNHPFECNYSRKYNNRSNNTNNSEVDLNKKKNVGGCGWYSIGNNSSNDSNHKKNHHNINNNNDNRETPSLGIEAVDAPSELLPVNLSRSSPIDSIVSSASGGGVHVLGIVRGGAAARSGVLIGDIILAVESRRVPTCEHLAQTLQDLFITHGSLKGVMLSVYRHSSRAELGISIA</sequence>